<evidence type="ECO:0000313" key="4">
    <source>
        <dbReference type="EMBL" id="NJW53509.1"/>
    </source>
</evidence>
<evidence type="ECO:0000256" key="2">
    <source>
        <dbReference type="SAM" id="Phobius"/>
    </source>
</evidence>
<dbReference type="Pfam" id="PF13239">
    <property type="entry name" value="2TM"/>
    <property type="match status" value="1"/>
</dbReference>
<feature type="transmembrane region" description="Helical" evidence="2">
    <location>
        <begin position="32"/>
        <end position="55"/>
    </location>
</feature>
<accession>A0ABX1CZ12</accession>
<name>A0ABX1CZ12_9FLAO</name>
<keyword evidence="2" id="KW-1133">Transmembrane helix</keyword>
<evidence type="ECO:0000256" key="1">
    <source>
        <dbReference type="SAM" id="MobiDB-lite"/>
    </source>
</evidence>
<feature type="region of interest" description="Disordered" evidence="1">
    <location>
        <begin position="116"/>
        <end position="149"/>
    </location>
</feature>
<feature type="domain" description="2TM" evidence="3">
    <location>
        <begin position="20"/>
        <end position="105"/>
    </location>
</feature>
<dbReference type="Proteomes" id="UP000703674">
    <property type="component" value="Unassembled WGS sequence"/>
</dbReference>
<proteinExistence type="predicted"/>
<evidence type="ECO:0000313" key="5">
    <source>
        <dbReference type="Proteomes" id="UP000703674"/>
    </source>
</evidence>
<dbReference type="InterPro" id="IPR025698">
    <property type="entry name" value="2TM_dom"/>
</dbReference>
<protein>
    <submittedName>
        <fullName evidence="4">2TM domain-containing protein</fullName>
    </submittedName>
</protein>
<keyword evidence="5" id="KW-1185">Reference proteome</keyword>
<organism evidence="4 5">
    <name type="scientific">Salinimicrobium oceani</name>
    <dbReference type="NCBI Taxonomy" id="2722702"/>
    <lineage>
        <taxon>Bacteria</taxon>
        <taxon>Pseudomonadati</taxon>
        <taxon>Bacteroidota</taxon>
        <taxon>Flavobacteriia</taxon>
        <taxon>Flavobacteriales</taxon>
        <taxon>Flavobacteriaceae</taxon>
        <taxon>Salinimicrobium</taxon>
    </lineage>
</organism>
<feature type="transmembrane region" description="Helical" evidence="2">
    <location>
        <begin position="67"/>
        <end position="87"/>
    </location>
</feature>
<dbReference type="EMBL" id="JAAVJR010000006">
    <property type="protein sequence ID" value="NJW53509.1"/>
    <property type="molecule type" value="Genomic_DNA"/>
</dbReference>
<comment type="caution">
    <text evidence="4">The sequence shown here is derived from an EMBL/GenBank/DDBJ whole genome shotgun (WGS) entry which is preliminary data.</text>
</comment>
<gene>
    <name evidence="4" type="ORF">HC175_11315</name>
</gene>
<evidence type="ECO:0000259" key="3">
    <source>
        <dbReference type="Pfam" id="PF13239"/>
    </source>
</evidence>
<feature type="compositionally biased region" description="Basic and acidic residues" evidence="1">
    <location>
        <begin position="116"/>
        <end position="131"/>
    </location>
</feature>
<keyword evidence="2" id="KW-0472">Membrane</keyword>
<keyword evidence="2" id="KW-0812">Transmembrane</keyword>
<reference evidence="4 5" key="1">
    <citation type="submission" date="2020-03" db="EMBL/GenBank/DDBJ databases">
        <title>Salinimicrobium sp. nov, isolated from SCS.</title>
        <authorList>
            <person name="Cao W.R."/>
        </authorList>
    </citation>
    <scope>NUCLEOTIDE SEQUENCE [LARGE SCALE GENOMIC DNA]</scope>
    <source>
        <strain evidence="5">J15B91</strain>
    </source>
</reference>
<sequence length="149" mass="17675">MMSKNNTSSKIDPEQRELIERAQLRARQKRRLYQHFIVFLFGAVILILLNVIFEIGTDINPFGIDWFVWAIILWAIIFLIHVFNVFVTNKFFGRAWENEQVERLVAKQQRKIAELQKKVERDHPLPHKEEPYIPPTTPRPIDPDQPTNT</sequence>